<dbReference type="PANTHER" id="PTHR48100">
    <property type="entry name" value="BROAD-SPECIFICITY PHOSPHATASE YOR283W-RELATED"/>
    <property type="match status" value="1"/>
</dbReference>
<dbReference type="InterPro" id="IPR050275">
    <property type="entry name" value="PGM_Phosphatase"/>
</dbReference>
<protein>
    <recommendedName>
        <fullName evidence="1">Alpha-ribazole phosphatase</fullName>
        <ecNumber evidence="1">3.1.3.73</ecNumber>
    </recommendedName>
</protein>
<proteinExistence type="predicted"/>
<evidence type="ECO:0000313" key="5">
    <source>
        <dbReference type="Proteomes" id="UP000295832"/>
    </source>
</evidence>
<dbReference type="NCBIfam" id="TIGR03162">
    <property type="entry name" value="ribazole_cobC"/>
    <property type="match status" value="1"/>
</dbReference>
<gene>
    <name evidence="4" type="ORF">C7959_104112</name>
</gene>
<dbReference type="Gene3D" id="3.40.50.1240">
    <property type="entry name" value="Phosphoglycerate mutase-like"/>
    <property type="match status" value="1"/>
</dbReference>
<dbReference type="GO" id="GO:0009236">
    <property type="term" value="P:cobalamin biosynthetic process"/>
    <property type="evidence" value="ECO:0007669"/>
    <property type="project" value="UniProtKB-UniRule"/>
</dbReference>
<evidence type="ECO:0000256" key="2">
    <source>
        <dbReference type="PIRSR" id="PIRSR613078-1"/>
    </source>
</evidence>
<dbReference type="PANTHER" id="PTHR48100:SF10">
    <property type="entry name" value="2-CARBOXY-D-ARABINITOL-1-PHOSPHATASE-RELATED"/>
    <property type="match status" value="1"/>
</dbReference>
<dbReference type="Proteomes" id="UP000295832">
    <property type="component" value="Unassembled WGS sequence"/>
</dbReference>
<dbReference type="EC" id="3.1.3.73" evidence="1"/>
<dbReference type="RefSeq" id="WP_134115233.1">
    <property type="nucleotide sequence ID" value="NZ_SOEG01000004.1"/>
</dbReference>
<dbReference type="InterPro" id="IPR013078">
    <property type="entry name" value="His_Pase_superF_clade-1"/>
</dbReference>
<name>A0A4R8H0Y4_9FIRM</name>
<dbReference type="PROSITE" id="PS00175">
    <property type="entry name" value="PG_MUTASE"/>
    <property type="match status" value="1"/>
</dbReference>
<dbReference type="EMBL" id="SOEG01000004">
    <property type="protein sequence ID" value="TDX52984.1"/>
    <property type="molecule type" value="Genomic_DNA"/>
</dbReference>
<feature type="binding site" evidence="3">
    <location>
        <position position="59"/>
    </location>
    <ligand>
        <name>substrate</name>
    </ligand>
</feature>
<sequence length="202" mass="22976">MGTKLILIRHGETKWNKAGRFQGNKDIELNSAGRKQAEKLGKGLADEKIDAIYSSNLSRAYETAQILSQEHGLEVKSYSSLQEINFGVWEGLTFDEIMSEYEDEFRNWQSSSSNRPPQGESLEDVRERVVKKIKEIIANHREETIAIVAHGGVNKILLSTFLELPLDKSWRLMQSNTAVNILSFYEDDIILELLNSTAHLHD</sequence>
<dbReference type="SUPFAM" id="SSF53254">
    <property type="entry name" value="Phosphoglycerate mutase-like"/>
    <property type="match status" value="1"/>
</dbReference>
<reference evidence="4 5" key="1">
    <citation type="submission" date="2019-03" db="EMBL/GenBank/DDBJ databases">
        <title>Subsurface microbial communities from deep shales in Ohio and West Virginia, USA.</title>
        <authorList>
            <person name="Wrighton K."/>
        </authorList>
    </citation>
    <scope>NUCLEOTIDE SEQUENCE [LARGE SCALE GENOMIC DNA]</scope>
    <source>
        <strain evidence="4 5">MSL 6dP</strain>
    </source>
</reference>
<dbReference type="GO" id="GO:0043755">
    <property type="term" value="F:alpha-ribazole phosphatase activity"/>
    <property type="evidence" value="ECO:0007669"/>
    <property type="project" value="UniProtKB-UniRule"/>
</dbReference>
<dbReference type="InterPro" id="IPR029033">
    <property type="entry name" value="His_PPase_superfam"/>
</dbReference>
<dbReference type="Pfam" id="PF00300">
    <property type="entry name" value="His_Phos_1"/>
    <property type="match status" value="1"/>
</dbReference>
<feature type="binding site" evidence="3">
    <location>
        <begin position="9"/>
        <end position="16"/>
    </location>
    <ligand>
        <name>substrate</name>
    </ligand>
</feature>
<feature type="active site" description="Proton donor/acceptor" evidence="2">
    <location>
        <position position="83"/>
    </location>
</feature>
<comment type="caution">
    <text evidence="4">The sequence shown here is derived from an EMBL/GenBank/DDBJ whole genome shotgun (WGS) entry which is preliminary data.</text>
</comment>
<dbReference type="InterPro" id="IPR017578">
    <property type="entry name" value="Ribazole_CobC"/>
</dbReference>
<organism evidence="4 5">
    <name type="scientific">Orenia marismortui</name>
    <dbReference type="NCBI Taxonomy" id="46469"/>
    <lineage>
        <taxon>Bacteria</taxon>
        <taxon>Bacillati</taxon>
        <taxon>Bacillota</taxon>
        <taxon>Clostridia</taxon>
        <taxon>Halanaerobiales</taxon>
        <taxon>Halobacteroidaceae</taxon>
        <taxon>Orenia</taxon>
    </lineage>
</organism>
<dbReference type="AlphaFoldDB" id="A0A4R8H0Y4"/>
<keyword evidence="5" id="KW-1185">Reference proteome</keyword>
<evidence type="ECO:0000256" key="3">
    <source>
        <dbReference type="PIRSR" id="PIRSR613078-2"/>
    </source>
</evidence>
<dbReference type="PIRSF" id="PIRSF000709">
    <property type="entry name" value="6PFK_2-Ptase"/>
    <property type="match status" value="1"/>
</dbReference>
<dbReference type="InterPro" id="IPR001345">
    <property type="entry name" value="PG/BPGM_mutase_AS"/>
</dbReference>
<dbReference type="STRING" id="926561.GCA_000379025_00445"/>
<evidence type="ECO:0000256" key="1">
    <source>
        <dbReference type="NCBIfam" id="TIGR03162"/>
    </source>
</evidence>
<evidence type="ECO:0000313" key="4">
    <source>
        <dbReference type="EMBL" id="TDX52984.1"/>
    </source>
</evidence>
<accession>A0A4R8H0Y4</accession>
<dbReference type="CDD" id="cd07067">
    <property type="entry name" value="HP_PGM_like"/>
    <property type="match status" value="1"/>
</dbReference>
<feature type="active site" description="Tele-phosphohistidine intermediate" evidence="2">
    <location>
        <position position="10"/>
    </location>
</feature>
<dbReference type="SMART" id="SM00855">
    <property type="entry name" value="PGAM"/>
    <property type="match status" value="1"/>
</dbReference>